<organism evidence="7 8">
    <name type="scientific">Saprolegnia diclina (strain VS20)</name>
    <dbReference type="NCBI Taxonomy" id="1156394"/>
    <lineage>
        <taxon>Eukaryota</taxon>
        <taxon>Sar</taxon>
        <taxon>Stramenopiles</taxon>
        <taxon>Oomycota</taxon>
        <taxon>Saprolegniomycetes</taxon>
        <taxon>Saprolegniales</taxon>
        <taxon>Saprolegniaceae</taxon>
        <taxon>Saprolegnia</taxon>
    </lineage>
</organism>
<dbReference type="GeneID" id="19942214"/>
<gene>
    <name evidence="7" type="ORF">SDRG_01487</name>
</gene>
<feature type="compositionally biased region" description="Low complexity" evidence="5">
    <location>
        <begin position="247"/>
        <end position="266"/>
    </location>
</feature>
<dbReference type="RefSeq" id="XP_008605236.1">
    <property type="nucleotide sequence ID" value="XM_008607014.1"/>
</dbReference>
<dbReference type="Gene3D" id="1.25.40.90">
    <property type="match status" value="1"/>
</dbReference>
<dbReference type="EMBL" id="JH767134">
    <property type="protein sequence ID" value="EQC41522.1"/>
    <property type="molecule type" value="Genomic_DNA"/>
</dbReference>
<dbReference type="InterPro" id="IPR013809">
    <property type="entry name" value="ENTH"/>
</dbReference>
<feature type="compositionally biased region" description="Polar residues" evidence="5">
    <location>
        <begin position="349"/>
        <end position="358"/>
    </location>
</feature>
<evidence type="ECO:0000256" key="4">
    <source>
        <dbReference type="ARBA" id="ARBA00023329"/>
    </source>
</evidence>
<dbReference type="AlphaFoldDB" id="T0SF56"/>
<evidence type="ECO:0000313" key="8">
    <source>
        <dbReference type="Proteomes" id="UP000030762"/>
    </source>
</evidence>
<dbReference type="SUPFAM" id="SSF48464">
    <property type="entry name" value="ENTH/VHS domain"/>
    <property type="match status" value="1"/>
</dbReference>
<dbReference type="InParanoid" id="T0SF56"/>
<dbReference type="InterPro" id="IPR008942">
    <property type="entry name" value="ENTH_VHS"/>
</dbReference>
<dbReference type="Proteomes" id="UP000030762">
    <property type="component" value="Unassembled WGS sequence"/>
</dbReference>
<dbReference type="eggNOG" id="ENOG502QTDF">
    <property type="taxonomic scope" value="Eukaryota"/>
</dbReference>
<comment type="subcellular location">
    <subcellularLocation>
        <location evidence="1">Cytoplasmic vesicle</location>
    </subcellularLocation>
    <subcellularLocation>
        <location evidence="2">Golgi apparatus</location>
        <location evidence="2">trans-Golgi network</location>
    </subcellularLocation>
</comment>
<evidence type="ECO:0000313" key="7">
    <source>
        <dbReference type="EMBL" id="EQC41522.1"/>
    </source>
</evidence>
<feature type="compositionally biased region" description="Polar residues" evidence="5">
    <location>
        <begin position="422"/>
        <end position="431"/>
    </location>
</feature>
<evidence type="ECO:0000256" key="2">
    <source>
        <dbReference type="ARBA" id="ARBA00004601"/>
    </source>
</evidence>
<proteinExistence type="predicted"/>
<dbReference type="InterPro" id="IPR039273">
    <property type="entry name" value="TEPSIN"/>
</dbReference>
<dbReference type="Pfam" id="PF01417">
    <property type="entry name" value="ENTH"/>
    <property type="match status" value="1"/>
</dbReference>
<dbReference type="GO" id="GO:0032588">
    <property type="term" value="C:trans-Golgi network membrane"/>
    <property type="evidence" value="ECO:0007669"/>
    <property type="project" value="TreeGrafter"/>
</dbReference>
<dbReference type="OMA" id="DRRNMDK"/>
<reference evidence="7 8" key="1">
    <citation type="submission" date="2012-04" db="EMBL/GenBank/DDBJ databases">
        <title>The Genome Sequence of Saprolegnia declina VS20.</title>
        <authorList>
            <consortium name="The Broad Institute Genome Sequencing Platform"/>
            <person name="Russ C."/>
            <person name="Nusbaum C."/>
            <person name="Tyler B."/>
            <person name="van West P."/>
            <person name="Dieguez-Uribeondo J."/>
            <person name="de Bruijn I."/>
            <person name="Tripathy S."/>
            <person name="Jiang R."/>
            <person name="Young S.K."/>
            <person name="Zeng Q."/>
            <person name="Gargeya S."/>
            <person name="Fitzgerald M."/>
            <person name="Haas B."/>
            <person name="Abouelleil A."/>
            <person name="Alvarado L."/>
            <person name="Arachchi H.M."/>
            <person name="Berlin A."/>
            <person name="Chapman S.B."/>
            <person name="Goldberg J."/>
            <person name="Griggs A."/>
            <person name="Gujja S."/>
            <person name="Hansen M."/>
            <person name="Howarth C."/>
            <person name="Imamovic A."/>
            <person name="Larimer J."/>
            <person name="McCowen C."/>
            <person name="Montmayeur A."/>
            <person name="Murphy C."/>
            <person name="Neiman D."/>
            <person name="Pearson M."/>
            <person name="Priest M."/>
            <person name="Roberts A."/>
            <person name="Saif S."/>
            <person name="Shea T."/>
            <person name="Sisk P."/>
            <person name="Sykes S."/>
            <person name="Wortman J."/>
            <person name="Nusbaum C."/>
            <person name="Birren B."/>
        </authorList>
    </citation>
    <scope>NUCLEOTIDE SEQUENCE [LARGE SCALE GENOMIC DNA]</scope>
    <source>
        <strain evidence="7 8">VS20</strain>
    </source>
</reference>
<dbReference type="PANTHER" id="PTHR21514">
    <property type="entry name" value="AP-4 COMPLEX ACCESSORY SUBUNIT TEPSIN"/>
    <property type="match status" value="1"/>
</dbReference>
<evidence type="ECO:0000256" key="3">
    <source>
        <dbReference type="ARBA" id="ARBA00023034"/>
    </source>
</evidence>
<protein>
    <recommendedName>
        <fullName evidence="6">ENTH domain-containing protein</fullName>
    </recommendedName>
</protein>
<accession>T0SF56</accession>
<keyword evidence="8" id="KW-1185">Reference proteome</keyword>
<dbReference type="PANTHER" id="PTHR21514:SF0">
    <property type="entry name" value="AP-4 COMPLEX ACCESSORY SUBUNIT TEPSIN"/>
    <property type="match status" value="1"/>
</dbReference>
<dbReference type="OrthoDB" id="118154at2759"/>
<keyword evidence="3" id="KW-0333">Golgi apparatus</keyword>
<feature type="compositionally biased region" description="Pro residues" evidence="5">
    <location>
        <begin position="267"/>
        <end position="310"/>
    </location>
</feature>
<dbReference type="CDD" id="cd03572">
    <property type="entry name" value="ENTH_like_Tepsin"/>
    <property type="match status" value="1"/>
</dbReference>
<dbReference type="GO" id="GO:0031410">
    <property type="term" value="C:cytoplasmic vesicle"/>
    <property type="evidence" value="ECO:0007669"/>
    <property type="project" value="UniProtKB-SubCell"/>
</dbReference>
<dbReference type="VEuPathDB" id="FungiDB:SDRG_01487"/>
<keyword evidence="4" id="KW-0968">Cytoplasmic vesicle</keyword>
<evidence type="ECO:0000259" key="6">
    <source>
        <dbReference type="Pfam" id="PF01417"/>
    </source>
</evidence>
<dbReference type="InterPro" id="IPR035802">
    <property type="entry name" value="ENTH/VHS_tepsin"/>
</dbReference>
<feature type="region of interest" description="Disordered" evidence="5">
    <location>
        <begin position="117"/>
        <end position="364"/>
    </location>
</feature>
<evidence type="ECO:0000256" key="1">
    <source>
        <dbReference type="ARBA" id="ARBA00004541"/>
    </source>
</evidence>
<name>T0SF56_SAPDV</name>
<sequence length="735" mass="77528">MASREVLSEATSIHEGPVPTYLLDQIAGQVGAHDGSGEKVADFLLGRMNKSNANVRLKALQIISHCLKCNNQGFLNVVREDEEDIQQLANGPLDPSIGDEKTRRIRTTAQEILTFLNGGAAPSGSPMTQSPQPGYGANRSSQYGGYGGPPQGYGQQAAPVWGNSNSSNSSNSNGPSYGGSQYPTPGQPAPYGNQAPGQYDQRPAPYRDSSQGASPYREPYPSSGQQTWGNNGAAPAQQRPSFGGGATTTTWGASNASAPTVPQYGQPTPPQYGQPTPPQYGQPTPPQYGQPTPPQYGQPTPPQYGQPTPPAYGHRSSTSSSIGDGAASVSGNASGVWGKGGFERRESQANDPNNIRWSSSRDNRPTVLVGAKSSMFGPTRSMPSVGNPMMQGSGLSGIGVGMGVGGMSAPPAPFASSGPRLPTSSLPVQDKPSTAFSQKLDVIKKKGMGVIDMWDRRNMDKEMASSLAEHDDYVQTDIRAMDRGATYNPGVTMGSSDKSGDYERTLIDDLCPPGGLARAPPSENLKRFVDLAKTLDIHTIGELLLDKLEDNSWMVRLKGLCVWEALLDAPGCSHYGDWLEENIELVQHLTQDRKSHVAIKAKQVLTLLGIDVGDLSAAAPKQSPARASRPSAEVDILGLGMGGLSVETAPMQSPVQPPPVAATPPPMVTQNLLSFSPPMQPTPAPAIVPPLMATLPPDATRSLSDFGKDLFTLANSPRAQQAATPSGEKSAFSFM</sequence>
<feature type="region of interest" description="Disordered" evidence="5">
    <location>
        <begin position="410"/>
        <end position="431"/>
    </location>
</feature>
<evidence type="ECO:0000256" key="5">
    <source>
        <dbReference type="SAM" id="MobiDB-lite"/>
    </source>
</evidence>
<feature type="compositionally biased region" description="Low complexity" evidence="5">
    <location>
        <begin position="152"/>
        <end position="180"/>
    </location>
</feature>
<feature type="domain" description="ENTH" evidence="6">
    <location>
        <begin position="8"/>
        <end position="117"/>
    </location>
</feature>